<dbReference type="Proteomes" id="UP000183255">
    <property type="component" value="Unassembled WGS sequence"/>
</dbReference>
<dbReference type="EMBL" id="FNDZ01000007">
    <property type="protein sequence ID" value="SDJ09645.1"/>
    <property type="molecule type" value="Genomic_DNA"/>
</dbReference>
<accession>A0A1G8QZA0</accession>
<dbReference type="InterPro" id="IPR029039">
    <property type="entry name" value="Flavoprotein-like_sf"/>
</dbReference>
<evidence type="ECO:0000313" key="1">
    <source>
        <dbReference type="EMBL" id="SDJ09645.1"/>
    </source>
</evidence>
<reference evidence="1 2" key="1">
    <citation type="submission" date="2016-10" db="EMBL/GenBank/DDBJ databases">
        <authorList>
            <person name="de Groot N.N."/>
        </authorList>
    </citation>
    <scope>NUCLEOTIDE SEQUENCE [LARGE SCALE GENOMIC DNA]</scope>
    <source>
        <strain evidence="1 2">CGMCC 1.5058</strain>
    </source>
</reference>
<sequence>MIIVYASKTGFTKKYVRMLSEKLGMDMVDVKELPKVPKESEVLYLGWMKVGKVQGLQKMKGHKVVAVCGSGTGRTAEPSEEEVRKRNGLENTPFFYLRGGCKPLRDLKGMDKMMLSMFVKALRQTAEKDERQKEAVEIILQGFDGVREENLTPVLEWINRKFSLTDKIS</sequence>
<evidence type="ECO:0000313" key="2">
    <source>
        <dbReference type="Proteomes" id="UP000183255"/>
    </source>
</evidence>
<organism evidence="1 2">
    <name type="scientific">Proteiniclasticum ruminis</name>
    <dbReference type="NCBI Taxonomy" id="398199"/>
    <lineage>
        <taxon>Bacteria</taxon>
        <taxon>Bacillati</taxon>
        <taxon>Bacillota</taxon>
        <taxon>Clostridia</taxon>
        <taxon>Eubacteriales</taxon>
        <taxon>Clostridiaceae</taxon>
        <taxon>Proteiniclasticum</taxon>
    </lineage>
</organism>
<dbReference type="AlphaFoldDB" id="A0A1G8QZA0"/>
<gene>
    <name evidence="1" type="ORF">SAMN05421804_107103</name>
</gene>
<proteinExistence type="predicted"/>
<dbReference type="SUPFAM" id="SSF52218">
    <property type="entry name" value="Flavoproteins"/>
    <property type="match status" value="1"/>
</dbReference>
<protein>
    <recommendedName>
        <fullName evidence="3">Flavodoxin domain-containing protein</fullName>
    </recommendedName>
</protein>
<evidence type="ECO:0008006" key="3">
    <source>
        <dbReference type="Google" id="ProtNLM"/>
    </source>
</evidence>
<name>A0A1G8QZA0_9CLOT</name>